<keyword evidence="2" id="KW-1185">Reference proteome</keyword>
<accession>A0ABV8T065</accession>
<evidence type="ECO:0000313" key="2">
    <source>
        <dbReference type="Proteomes" id="UP001595904"/>
    </source>
</evidence>
<dbReference type="RefSeq" id="WP_380603501.1">
    <property type="nucleotide sequence ID" value="NZ_JBHSDU010000015.1"/>
</dbReference>
<dbReference type="Gene3D" id="2.60.120.200">
    <property type="match status" value="1"/>
</dbReference>
<dbReference type="EMBL" id="JBHSDU010000015">
    <property type="protein sequence ID" value="MFC4313306.1"/>
    <property type="molecule type" value="Genomic_DNA"/>
</dbReference>
<dbReference type="Proteomes" id="UP001595904">
    <property type="component" value="Unassembled WGS sequence"/>
</dbReference>
<comment type="caution">
    <text evidence="1">The sequence shown here is derived from an EMBL/GenBank/DDBJ whole genome shotgun (WGS) entry which is preliminary data.</text>
</comment>
<gene>
    <name evidence="1" type="ORF">ACFPN2_29775</name>
</gene>
<protein>
    <submittedName>
        <fullName evidence="1">Uncharacterized protein</fullName>
    </submittedName>
</protein>
<name>A0ABV8T065_9GAMM</name>
<proteinExistence type="predicted"/>
<reference evidence="2" key="1">
    <citation type="journal article" date="2019" name="Int. J. Syst. Evol. Microbiol.">
        <title>The Global Catalogue of Microorganisms (GCM) 10K type strain sequencing project: providing services to taxonomists for standard genome sequencing and annotation.</title>
        <authorList>
            <consortium name="The Broad Institute Genomics Platform"/>
            <consortium name="The Broad Institute Genome Sequencing Center for Infectious Disease"/>
            <person name="Wu L."/>
            <person name="Ma J."/>
        </authorList>
    </citation>
    <scope>NUCLEOTIDE SEQUENCE [LARGE SCALE GENOMIC DNA]</scope>
    <source>
        <strain evidence="2">CGMCC 1.10759</strain>
    </source>
</reference>
<sequence length="269" mass="29666">MSIATTASAARTVRSLPFTETFDANNYSDLTWITQGATQTWMPTSGWNGRGAAKFTGPNAEGYAAVGQFDFRGLSTIPEQINIRVLVYQGRMWHELGAGGKLIILNRDGNRGRPMVIATDYQAGNWESWAPCDGTVCRFEGGEGWPNGTERLRLGNNTQGNGKRSNEWISVELEANTRTGMIKLYIDTQDGQFQGLYVQRYMDDTGPGGTWSYVDLIGGYMNWGNVRADPENYFMLDDIVIDDSYIGPPAGFRTGTTTRPNPPSSLSVQ</sequence>
<organism evidence="1 2">
    <name type="scientific">Steroidobacter flavus</name>
    <dbReference type="NCBI Taxonomy" id="1842136"/>
    <lineage>
        <taxon>Bacteria</taxon>
        <taxon>Pseudomonadati</taxon>
        <taxon>Pseudomonadota</taxon>
        <taxon>Gammaproteobacteria</taxon>
        <taxon>Steroidobacterales</taxon>
        <taxon>Steroidobacteraceae</taxon>
        <taxon>Steroidobacter</taxon>
    </lineage>
</organism>
<evidence type="ECO:0000313" key="1">
    <source>
        <dbReference type="EMBL" id="MFC4313306.1"/>
    </source>
</evidence>